<accession>A0A016UMM0</accession>
<protein>
    <submittedName>
        <fullName evidence="1">Uncharacterized protein</fullName>
    </submittedName>
</protein>
<evidence type="ECO:0000313" key="1">
    <source>
        <dbReference type="EMBL" id="EYC16166.1"/>
    </source>
</evidence>
<sequence length="123" mass="14256">MCYPIKTYPCKTRFTEGYLYRVDFHIITIHDLLLLHFVLTLAETPHLRQEIKMWMDELYWIAMWIKTNGNGYIPAMFSFPRSNMLDTAPVPISAYKFQPAIAGIRSPIGPPHAIPIDDLLFLA</sequence>
<evidence type="ECO:0000313" key="2">
    <source>
        <dbReference type="Proteomes" id="UP000024635"/>
    </source>
</evidence>
<proteinExistence type="predicted"/>
<reference evidence="2" key="1">
    <citation type="journal article" date="2015" name="Nat. Genet.">
        <title>The genome and transcriptome of the zoonotic hookworm Ancylostoma ceylanicum identify infection-specific gene families.</title>
        <authorList>
            <person name="Schwarz E.M."/>
            <person name="Hu Y."/>
            <person name="Antoshechkin I."/>
            <person name="Miller M.M."/>
            <person name="Sternberg P.W."/>
            <person name="Aroian R.V."/>
        </authorList>
    </citation>
    <scope>NUCLEOTIDE SEQUENCE</scope>
    <source>
        <strain evidence="2">HY135</strain>
    </source>
</reference>
<name>A0A016UMM0_9BILA</name>
<dbReference type="Proteomes" id="UP000024635">
    <property type="component" value="Unassembled WGS sequence"/>
</dbReference>
<comment type="caution">
    <text evidence="1">The sequence shown here is derived from an EMBL/GenBank/DDBJ whole genome shotgun (WGS) entry which is preliminary data.</text>
</comment>
<dbReference type="AlphaFoldDB" id="A0A016UMM0"/>
<dbReference type="EMBL" id="JARK01001370">
    <property type="protein sequence ID" value="EYC16166.1"/>
    <property type="molecule type" value="Genomic_DNA"/>
</dbReference>
<gene>
    <name evidence="1" type="primary">Acey_s0034.g2834</name>
    <name evidence="1" type="ORF">Y032_0034g2834</name>
</gene>
<organism evidence="1 2">
    <name type="scientific">Ancylostoma ceylanicum</name>
    <dbReference type="NCBI Taxonomy" id="53326"/>
    <lineage>
        <taxon>Eukaryota</taxon>
        <taxon>Metazoa</taxon>
        <taxon>Ecdysozoa</taxon>
        <taxon>Nematoda</taxon>
        <taxon>Chromadorea</taxon>
        <taxon>Rhabditida</taxon>
        <taxon>Rhabditina</taxon>
        <taxon>Rhabditomorpha</taxon>
        <taxon>Strongyloidea</taxon>
        <taxon>Ancylostomatidae</taxon>
        <taxon>Ancylostomatinae</taxon>
        <taxon>Ancylostoma</taxon>
    </lineage>
</organism>
<keyword evidence="2" id="KW-1185">Reference proteome</keyword>